<dbReference type="PROSITE" id="PS50297">
    <property type="entry name" value="ANK_REP_REGION"/>
    <property type="match status" value="1"/>
</dbReference>
<name>A0A5M6CV98_9BACT</name>
<comment type="caution">
    <text evidence="4">The sequence shown here is derived from an EMBL/GenBank/DDBJ whole genome shotgun (WGS) entry which is preliminary data.</text>
</comment>
<keyword evidence="1" id="KW-0677">Repeat</keyword>
<reference evidence="4 5" key="1">
    <citation type="submission" date="2019-08" db="EMBL/GenBank/DDBJ databases">
        <authorList>
            <person name="Dhanesh K."/>
            <person name="Kumar G."/>
            <person name="Sasikala C."/>
            <person name="Venkata Ramana C."/>
        </authorList>
    </citation>
    <scope>NUCLEOTIDE SEQUENCE [LARGE SCALE GENOMIC DNA]</scope>
    <source>
        <strain evidence="4 5">JC645</strain>
    </source>
</reference>
<dbReference type="EMBL" id="VWOX01000021">
    <property type="protein sequence ID" value="KAA5539177.1"/>
    <property type="molecule type" value="Genomic_DNA"/>
</dbReference>
<dbReference type="PROSITE" id="PS50088">
    <property type="entry name" value="ANK_REPEAT"/>
    <property type="match status" value="1"/>
</dbReference>
<dbReference type="SMART" id="SM00248">
    <property type="entry name" value="ANK"/>
    <property type="match status" value="3"/>
</dbReference>
<evidence type="ECO:0000313" key="4">
    <source>
        <dbReference type="EMBL" id="KAA5539177.1"/>
    </source>
</evidence>
<evidence type="ECO:0000256" key="3">
    <source>
        <dbReference type="PROSITE-ProRule" id="PRU00023"/>
    </source>
</evidence>
<dbReference type="Gene3D" id="1.25.40.20">
    <property type="entry name" value="Ankyrin repeat-containing domain"/>
    <property type="match status" value="1"/>
</dbReference>
<evidence type="ECO:0000313" key="5">
    <source>
        <dbReference type="Proteomes" id="UP000324479"/>
    </source>
</evidence>
<keyword evidence="2 3" id="KW-0040">ANK repeat</keyword>
<dbReference type="Pfam" id="PF12796">
    <property type="entry name" value="Ank_2"/>
    <property type="match status" value="1"/>
</dbReference>
<dbReference type="SUPFAM" id="SSF48403">
    <property type="entry name" value="Ankyrin repeat"/>
    <property type="match status" value="1"/>
</dbReference>
<gene>
    <name evidence="4" type="ORF">FYK55_24980</name>
</gene>
<dbReference type="RefSeq" id="WP_150079370.1">
    <property type="nucleotide sequence ID" value="NZ_VWOX01000021.1"/>
</dbReference>
<dbReference type="Proteomes" id="UP000324479">
    <property type="component" value="Unassembled WGS sequence"/>
</dbReference>
<dbReference type="InterPro" id="IPR002110">
    <property type="entry name" value="Ankyrin_rpt"/>
</dbReference>
<evidence type="ECO:0000256" key="2">
    <source>
        <dbReference type="ARBA" id="ARBA00023043"/>
    </source>
</evidence>
<accession>A0A5M6CV98</accession>
<dbReference type="InterPro" id="IPR050776">
    <property type="entry name" value="Ank_Repeat/CDKN_Inhibitor"/>
</dbReference>
<organism evidence="4 5">
    <name type="scientific">Roseiconus nitratireducens</name>
    <dbReference type="NCBI Taxonomy" id="2605748"/>
    <lineage>
        <taxon>Bacteria</taxon>
        <taxon>Pseudomonadati</taxon>
        <taxon>Planctomycetota</taxon>
        <taxon>Planctomycetia</taxon>
        <taxon>Pirellulales</taxon>
        <taxon>Pirellulaceae</taxon>
        <taxon>Roseiconus</taxon>
    </lineage>
</organism>
<sequence>MRRVSFGIKHLLVITAVTALALAGYRLATGPSLDQRMVGAATKGHGHRFAWLVWLGADVDRGAGESGYGHTPLLDAAYQGNLNAVQLYVEHGAYVDYQEKDGFTAITYAARESHWDIVSFLARHHANFRLPDGYGLTAVDYAVRQGRDEMVALFHSKPTPLSRWRVSQRDWPLHVDDGQPLNRRYYLWHTWRITGQESCVLSLPALVDADGAEKTLKSGPIDFQFIDHGNRVRVVFADGRIETFAL</sequence>
<feature type="repeat" description="ANK" evidence="3">
    <location>
        <begin position="68"/>
        <end position="100"/>
    </location>
</feature>
<dbReference type="PANTHER" id="PTHR24201:SF15">
    <property type="entry name" value="ANKYRIN REPEAT DOMAIN-CONTAINING PROTEIN 66"/>
    <property type="match status" value="1"/>
</dbReference>
<keyword evidence="5" id="KW-1185">Reference proteome</keyword>
<dbReference type="InterPro" id="IPR036770">
    <property type="entry name" value="Ankyrin_rpt-contain_sf"/>
</dbReference>
<evidence type="ECO:0000256" key="1">
    <source>
        <dbReference type="ARBA" id="ARBA00022737"/>
    </source>
</evidence>
<dbReference type="AlphaFoldDB" id="A0A5M6CV98"/>
<proteinExistence type="predicted"/>
<protein>
    <submittedName>
        <fullName evidence="4">Ankyrin repeat domain-containing protein</fullName>
    </submittedName>
</protein>
<dbReference type="PANTHER" id="PTHR24201">
    <property type="entry name" value="ANK_REP_REGION DOMAIN-CONTAINING PROTEIN"/>
    <property type="match status" value="1"/>
</dbReference>